<accession>A0A6P8HIU1</accession>
<dbReference type="RefSeq" id="XP_031552510.1">
    <property type="nucleotide sequence ID" value="XM_031696650.1"/>
</dbReference>
<organism evidence="1 2">
    <name type="scientific">Actinia tenebrosa</name>
    <name type="common">Australian red waratah sea anemone</name>
    <dbReference type="NCBI Taxonomy" id="6105"/>
    <lineage>
        <taxon>Eukaryota</taxon>
        <taxon>Metazoa</taxon>
        <taxon>Cnidaria</taxon>
        <taxon>Anthozoa</taxon>
        <taxon>Hexacorallia</taxon>
        <taxon>Actiniaria</taxon>
        <taxon>Actiniidae</taxon>
        <taxon>Actinia</taxon>
    </lineage>
</organism>
<proteinExistence type="predicted"/>
<reference evidence="2" key="1">
    <citation type="submission" date="2025-08" db="UniProtKB">
        <authorList>
            <consortium name="RefSeq"/>
        </authorList>
    </citation>
    <scope>IDENTIFICATION</scope>
    <source>
        <tissue evidence="2">Tentacle</tissue>
    </source>
</reference>
<dbReference type="KEGG" id="aten:116289696"/>
<gene>
    <name evidence="2" type="primary">LOC116289696</name>
</gene>
<sequence>MTTEKFQACLHSISNCMLMNKLKLNDDKSELLVLRASHRPSHQLGYLLMGDEYIKPSSNAKNIGVVLDDTMSMDSQMMAVCKLCFYHIRCVSRIRRYLSLEDTKQLVQAFVISRIDYCNSLLFGLPNNLLDRLQHVLHSAARLITLTKKYDHITPSLLELH</sequence>
<name>A0A6P8HIU1_ACTTE</name>
<dbReference type="InParanoid" id="A0A6P8HIU1"/>
<protein>
    <submittedName>
        <fullName evidence="2">Uncharacterized protein LOC116289696</fullName>
    </submittedName>
</protein>
<dbReference type="GeneID" id="116289696"/>
<dbReference type="OrthoDB" id="5983001at2759"/>
<dbReference type="Proteomes" id="UP000515163">
    <property type="component" value="Unplaced"/>
</dbReference>
<dbReference type="PANTHER" id="PTHR33332">
    <property type="entry name" value="REVERSE TRANSCRIPTASE DOMAIN-CONTAINING PROTEIN"/>
    <property type="match status" value="1"/>
</dbReference>
<evidence type="ECO:0000313" key="1">
    <source>
        <dbReference type="Proteomes" id="UP000515163"/>
    </source>
</evidence>
<keyword evidence="1" id="KW-1185">Reference proteome</keyword>
<dbReference type="AlphaFoldDB" id="A0A6P8HIU1"/>
<evidence type="ECO:0000313" key="2">
    <source>
        <dbReference type="RefSeq" id="XP_031552510.1"/>
    </source>
</evidence>